<evidence type="ECO:0000313" key="1">
    <source>
        <dbReference type="EMBL" id="OAU98426.1"/>
    </source>
</evidence>
<organism evidence="2 4">
    <name type="scientific">Moraxella catarrhalis</name>
    <name type="common">Branhamella catarrhalis</name>
    <dbReference type="NCBI Taxonomy" id="480"/>
    <lineage>
        <taxon>Bacteria</taxon>
        <taxon>Pseudomonadati</taxon>
        <taxon>Pseudomonadota</taxon>
        <taxon>Gammaproteobacteria</taxon>
        <taxon>Moraxellales</taxon>
        <taxon>Moraxellaceae</taxon>
        <taxon>Moraxella</taxon>
    </lineage>
</organism>
<comment type="caution">
    <text evidence="2">The sequence shown here is derived from an EMBL/GenBank/DDBJ whole genome shotgun (WGS) entry which is preliminary data.</text>
</comment>
<dbReference type="Proteomes" id="UP000078228">
    <property type="component" value="Unassembled WGS sequence"/>
</dbReference>
<name>A0A198XB51_MORCA</name>
<dbReference type="Proteomes" id="UP000078295">
    <property type="component" value="Unassembled WGS sequence"/>
</dbReference>
<dbReference type="NCBIfam" id="NF046101">
    <property type="entry name" value="PA3496_fam"/>
    <property type="match status" value="1"/>
</dbReference>
<dbReference type="EMBL" id="LXHC01000001">
    <property type="protein sequence ID" value="OAU98426.1"/>
    <property type="molecule type" value="Genomic_DNA"/>
</dbReference>
<evidence type="ECO:0000313" key="4">
    <source>
        <dbReference type="Proteomes" id="UP000078295"/>
    </source>
</evidence>
<reference evidence="3 4" key="1">
    <citation type="journal article" date="2016" name="Genome Biol. Evol.">
        <title>Comparative Genomic Analyses of the Moraxella catarrhalis Serosensitive and Seroresistant Lineages Demonstrate Their Independent Evolution.</title>
        <authorList>
            <person name="Earl J.P."/>
            <person name="de Vries S.P."/>
            <person name="Ahmed A."/>
            <person name="Powell E."/>
            <person name="Schultz M.P."/>
            <person name="Hermans P.W."/>
            <person name="Hill D.J."/>
            <person name="Zhou Z."/>
            <person name="Constantinidou C.I."/>
            <person name="Hu F.Z."/>
            <person name="Bootsma H.J."/>
            <person name="Ehrlich G.D."/>
        </authorList>
    </citation>
    <scope>NUCLEOTIDE SEQUENCE [LARGE SCALE GENOMIC DNA]</scope>
    <source>
        <strain evidence="2 4">F23</strain>
        <strain evidence="1 3">Z7542</strain>
    </source>
</reference>
<dbReference type="PATRIC" id="fig|480.225.peg.1290"/>
<keyword evidence="3" id="KW-1185">Reference proteome</keyword>
<dbReference type="RefSeq" id="WP_064601843.1">
    <property type="nucleotide sequence ID" value="NZ_JAABLA010000004.1"/>
</dbReference>
<dbReference type="OrthoDB" id="6650380at2"/>
<proteinExistence type="predicted"/>
<dbReference type="InterPro" id="IPR058059">
    <property type="entry name" value="PA3496-like"/>
</dbReference>
<dbReference type="AlphaFoldDB" id="A0A198XB51"/>
<evidence type="ECO:0000313" key="2">
    <source>
        <dbReference type="EMBL" id="OAV27938.1"/>
    </source>
</evidence>
<gene>
    <name evidence="2" type="ORF">AO370_0101</name>
    <name evidence="1" type="ORF">AO384_0010</name>
</gene>
<accession>A0A198XB51</accession>
<dbReference type="EMBL" id="LXHQ01000008">
    <property type="protein sequence ID" value="OAV27938.1"/>
    <property type="molecule type" value="Genomic_DNA"/>
</dbReference>
<protein>
    <submittedName>
        <fullName evidence="2">Uncharacterized protein</fullName>
    </submittedName>
</protein>
<sequence length="75" mass="8731">MSDINDDFDDDNFDEDADAILVDEGKAKPLEKRLKIDALLEEQRLNKLKRALEDGDDFTEFDDLDDDFDDLDDDF</sequence>
<evidence type="ECO:0000313" key="3">
    <source>
        <dbReference type="Proteomes" id="UP000078228"/>
    </source>
</evidence>